<evidence type="ECO:0000313" key="2">
    <source>
        <dbReference type="Proteomes" id="UP000008722"/>
    </source>
</evidence>
<protein>
    <submittedName>
        <fullName evidence="1">Uncharacterized protein</fullName>
    </submittedName>
</protein>
<dbReference type="Gene3D" id="3.30.420.380">
    <property type="match status" value="1"/>
</dbReference>
<evidence type="ECO:0000313" key="1">
    <source>
        <dbReference type="EMBL" id="ADR37816.1"/>
    </source>
</evidence>
<keyword evidence="2" id="KW-1185">Reference proteome</keyword>
<reference evidence="1 2" key="2">
    <citation type="journal article" date="2011" name="Stand. Genomic Sci.">
        <title>Complete genome sequence of Oceanithermus profundus type strain (506).</title>
        <authorList>
            <person name="Pati A."/>
            <person name="Zhang X."/>
            <person name="Lapidus A."/>
            <person name="Nolan M."/>
            <person name="Lucas S."/>
            <person name="Del Rio T.G."/>
            <person name="Tice H."/>
            <person name="Cheng J.F."/>
            <person name="Tapia R."/>
            <person name="Han C."/>
            <person name="Goodwin L."/>
            <person name="Pitluck S."/>
            <person name="Liolios K."/>
            <person name="Pagani I."/>
            <person name="Ivanova N."/>
            <person name="Mavromatis K."/>
            <person name="Chen A."/>
            <person name="Palaniappan K."/>
            <person name="Hauser L."/>
            <person name="Jeffries C.D."/>
            <person name="Brambilla E.M."/>
            <person name="Rohl A."/>
            <person name="Mwirichia R."/>
            <person name="Rohde M."/>
            <person name="Tindall B.J."/>
            <person name="Sikorski J."/>
            <person name="Wirth R."/>
            <person name="Goker M."/>
            <person name="Woyke T."/>
            <person name="Detter J.C."/>
            <person name="Bristow J."/>
            <person name="Eisen J.A."/>
            <person name="Markowitz V."/>
            <person name="Hugenholtz P."/>
            <person name="Kyrpides N.C."/>
            <person name="Klenk H.P."/>
            <person name="Land M."/>
        </authorList>
    </citation>
    <scope>NUCLEOTIDE SEQUENCE [LARGE SCALE GENOMIC DNA]</scope>
    <source>
        <strain evidence="2">DSM 14977 / NBRC 100410 / VKM B-2274 / 506</strain>
        <plasmid evidence="2">Plasmid pOCEPR01</plasmid>
    </source>
</reference>
<dbReference type="EMBL" id="CP002362">
    <property type="protein sequence ID" value="ADR37816.1"/>
    <property type="molecule type" value="Genomic_DNA"/>
</dbReference>
<accession>E4UAN7</accession>
<dbReference type="KEGG" id="opr:Ocepr_2368"/>
<organism evidence="1 2">
    <name type="scientific">Oceanithermus profundus (strain DSM 14977 / NBRC 100410 / VKM B-2274 / 506)</name>
    <dbReference type="NCBI Taxonomy" id="670487"/>
    <lineage>
        <taxon>Bacteria</taxon>
        <taxon>Thermotogati</taxon>
        <taxon>Deinococcota</taxon>
        <taxon>Deinococci</taxon>
        <taxon>Thermales</taxon>
        <taxon>Thermaceae</taxon>
        <taxon>Oceanithermus</taxon>
    </lineage>
</organism>
<keyword evidence="1" id="KW-0614">Plasmid</keyword>
<geneLocation type="plasmid" evidence="1 2">
    <name>pOCEPR01</name>
</geneLocation>
<proteinExistence type="predicted"/>
<dbReference type="Proteomes" id="UP000008722">
    <property type="component" value="Plasmid pOCEPR01"/>
</dbReference>
<dbReference type="RefSeq" id="WP_013449795.1">
    <property type="nucleotide sequence ID" value="NC_014753.1"/>
</dbReference>
<reference evidence="2" key="1">
    <citation type="submission" date="2010-11" db="EMBL/GenBank/DDBJ databases">
        <title>The complete sequence of plasmid of Oceanithermus profundus DSM 14977.</title>
        <authorList>
            <consortium name="US DOE Joint Genome Institute (JGI-PGF)"/>
            <person name="Lucas S."/>
            <person name="Copeland A."/>
            <person name="Lapidus A."/>
            <person name="Bruce D."/>
            <person name="Goodwin L."/>
            <person name="Pitluck S."/>
            <person name="Kyrpides N."/>
            <person name="Mavromatis K."/>
            <person name="Pagani I."/>
            <person name="Ivanova N."/>
            <person name="Zhang X."/>
            <person name="Brettin T."/>
            <person name="Detter J.C."/>
            <person name="Tapia R."/>
            <person name="Han C."/>
            <person name="Land M."/>
            <person name="Hauser L."/>
            <person name="Markowitz V."/>
            <person name="Cheng J.-F."/>
            <person name="Hugenholtz P."/>
            <person name="Woyke T."/>
            <person name="Wu D."/>
            <person name="Tindall B."/>
            <person name="Faehnrich R."/>
            <person name="Brambilla E."/>
            <person name="Klenk H.-P."/>
            <person name="Eisen J.A."/>
        </authorList>
    </citation>
    <scope>NUCLEOTIDE SEQUENCE [LARGE SCALE GENOMIC DNA]</scope>
    <source>
        <strain evidence="2">DSM 14977 / NBRC 100410 / VKM B-2274 / 506</strain>
        <plasmid evidence="2">Plasmid pOCEPR01</plasmid>
    </source>
</reference>
<dbReference type="HOGENOM" id="CLU_591656_0_0_0"/>
<gene>
    <name evidence="1" type="ordered locus">Ocepr_2368</name>
</gene>
<sequence length="462" mass="50536" precursor="true">MKKNDAIHLGIELGPRSVRAVLLESGSPVRMAQRAVEGPPEAAWEALAQVLQEIKPPPRTHASVALLPPFVDTQTLQDVPGERGRSPSALRLRLQRLLNKPLDDYVLTFVEQGGIHKGDLYVAFSRKEHLRELYRAARKHRVRIRRVEPWYQALPRPWIVREPELDKYPAIFVGVHQGRLTYLGRRQEDVELITHSELPDALDEVIGGIENVYYELAQSGGEQGQSPAIVISLDDKTLYGAIATPLGESGFSVLYPEDDEQVALGDFVLAAGTALDVVYAGLKGNLWTPGLEEELEGRRIPPIAAAPVVAALLVMALGAVNLESKKAELTRAIHDVEAQITEIKPDADRAAQLKNELDHKLMLASTLEDALFGKGRWSQRLDELFGLLGEHGVAVSQVALSTPARGAPTATVVITSPKAEAVFAALKALELRYPKVTPAPVLKQKVASRTLYGTTVSLEVAR</sequence>
<dbReference type="AlphaFoldDB" id="E4UAN7"/>
<name>E4UAN7_OCEP5</name>